<evidence type="ECO:0000256" key="1">
    <source>
        <dbReference type="ARBA" id="ARBA00000109"/>
    </source>
</evidence>
<evidence type="ECO:0000313" key="12">
    <source>
        <dbReference type="Proteomes" id="UP001597283"/>
    </source>
</evidence>
<keyword evidence="4 8" id="KW-0540">Nuclease</keyword>
<dbReference type="EMBL" id="JBHUFC010000002">
    <property type="protein sequence ID" value="MFD1786691.1"/>
    <property type="molecule type" value="Genomic_DNA"/>
</dbReference>
<dbReference type="RefSeq" id="WP_380939661.1">
    <property type="nucleotide sequence ID" value="NZ_JBHUFC010000002.1"/>
</dbReference>
<dbReference type="PROSITE" id="PS00517">
    <property type="entry name" value="RNASE_3_1"/>
    <property type="match status" value="1"/>
</dbReference>
<dbReference type="PROSITE" id="PS50142">
    <property type="entry name" value="RNASE_3_2"/>
    <property type="match status" value="1"/>
</dbReference>
<keyword evidence="7 8" id="KW-0694">RNA-binding</keyword>
<dbReference type="CDD" id="cd00593">
    <property type="entry name" value="RIBOc"/>
    <property type="match status" value="1"/>
</dbReference>
<name>A0ABW4N9D3_9SPHN</name>
<evidence type="ECO:0000256" key="6">
    <source>
        <dbReference type="ARBA" id="ARBA00022801"/>
    </source>
</evidence>
<keyword evidence="8" id="KW-0479">Metal-binding</keyword>
<evidence type="ECO:0000259" key="9">
    <source>
        <dbReference type="PROSITE" id="PS50137"/>
    </source>
</evidence>
<dbReference type="InterPro" id="IPR000999">
    <property type="entry name" value="RNase_III_dom"/>
</dbReference>
<keyword evidence="8" id="KW-0819">tRNA processing</keyword>
<accession>A0ABW4N9D3</accession>
<proteinExistence type="inferred from homology"/>
<keyword evidence="8" id="KW-0699">rRNA-binding</keyword>
<dbReference type="SUPFAM" id="SSF69065">
    <property type="entry name" value="RNase III domain-like"/>
    <property type="match status" value="1"/>
</dbReference>
<keyword evidence="5 8" id="KW-0255">Endonuclease</keyword>
<keyword evidence="6 8" id="KW-0378">Hydrolase</keyword>
<dbReference type="CDD" id="cd10845">
    <property type="entry name" value="DSRM_RNAse_III_family"/>
    <property type="match status" value="1"/>
</dbReference>
<comment type="similarity">
    <text evidence="2">Belongs to the ribonuclease III family.</text>
</comment>
<comment type="subunit">
    <text evidence="8">Homodimer.</text>
</comment>
<comment type="caution">
    <text evidence="11">The sequence shown here is derived from an EMBL/GenBank/DDBJ whole genome shotgun (WGS) entry which is preliminary data.</text>
</comment>
<keyword evidence="8" id="KW-0460">Magnesium</keyword>
<feature type="domain" description="RNase III" evidence="10">
    <location>
        <begin position="23"/>
        <end position="142"/>
    </location>
</feature>
<evidence type="ECO:0000256" key="8">
    <source>
        <dbReference type="HAMAP-Rule" id="MF_00104"/>
    </source>
</evidence>
<dbReference type="NCBIfam" id="TIGR02191">
    <property type="entry name" value="RNaseIII"/>
    <property type="match status" value="1"/>
</dbReference>
<dbReference type="Gene3D" id="3.30.160.20">
    <property type="match status" value="1"/>
</dbReference>
<dbReference type="SUPFAM" id="SSF54768">
    <property type="entry name" value="dsRNA-binding domain-like"/>
    <property type="match status" value="1"/>
</dbReference>
<evidence type="ECO:0000256" key="3">
    <source>
        <dbReference type="ARBA" id="ARBA00022664"/>
    </source>
</evidence>
<dbReference type="EC" id="3.1.26.3" evidence="8"/>
<evidence type="ECO:0000256" key="7">
    <source>
        <dbReference type="ARBA" id="ARBA00022884"/>
    </source>
</evidence>
<keyword evidence="8" id="KW-0698">rRNA processing</keyword>
<dbReference type="InterPro" id="IPR036389">
    <property type="entry name" value="RNase_III_sf"/>
</dbReference>
<dbReference type="HAMAP" id="MF_00104">
    <property type="entry name" value="RNase_III"/>
    <property type="match status" value="1"/>
</dbReference>
<organism evidence="11 12">
    <name type="scientific">Sphingomonas floccifaciens</name>
    <dbReference type="NCBI Taxonomy" id="1844115"/>
    <lineage>
        <taxon>Bacteria</taxon>
        <taxon>Pseudomonadati</taxon>
        <taxon>Pseudomonadota</taxon>
        <taxon>Alphaproteobacteria</taxon>
        <taxon>Sphingomonadales</taxon>
        <taxon>Sphingomonadaceae</taxon>
        <taxon>Sphingomonas</taxon>
    </lineage>
</organism>
<dbReference type="Pfam" id="PF00035">
    <property type="entry name" value="dsrm"/>
    <property type="match status" value="1"/>
</dbReference>
<evidence type="ECO:0000259" key="10">
    <source>
        <dbReference type="PROSITE" id="PS50142"/>
    </source>
</evidence>
<comment type="subcellular location">
    <subcellularLocation>
        <location evidence="8">Cytoplasm</location>
    </subcellularLocation>
</comment>
<comment type="catalytic activity">
    <reaction evidence="1 8">
        <text>Endonucleolytic cleavage to 5'-phosphomonoester.</text>
        <dbReference type="EC" id="3.1.26.3"/>
    </reaction>
</comment>
<dbReference type="PANTHER" id="PTHR11207">
    <property type="entry name" value="RIBONUCLEASE III"/>
    <property type="match status" value="1"/>
</dbReference>
<dbReference type="PROSITE" id="PS50137">
    <property type="entry name" value="DS_RBD"/>
    <property type="match status" value="1"/>
</dbReference>
<feature type="domain" description="DRBM" evidence="9">
    <location>
        <begin position="167"/>
        <end position="236"/>
    </location>
</feature>
<protein>
    <recommendedName>
        <fullName evidence="8">Ribonuclease 3</fullName>
        <ecNumber evidence="8">3.1.26.3</ecNumber>
    </recommendedName>
    <alternativeName>
        <fullName evidence="8">Ribonuclease III</fullName>
        <shortName evidence="8">RNase III</shortName>
    </alternativeName>
</protein>
<comment type="cofactor">
    <cofactor evidence="8">
        <name>Mg(2+)</name>
        <dbReference type="ChEBI" id="CHEBI:18420"/>
    </cofactor>
</comment>
<gene>
    <name evidence="8 11" type="primary">rnc</name>
    <name evidence="11" type="ORF">ACFSC3_03800</name>
</gene>
<dbReference type="Gene3D" id="1.10.1520.10">
    <property type="entry name" value="Ribonuclease III domain"/>
    <property type="match status" value="1"/>
</dbReference>
<dbReference type="Pfam" id="PF14622">
    <property type="entry name" value="Ribonucleas_3_3"/>
    <property type="match status" value="1"/>
</dbReference>
<dbReference type="SMART" id="SM00358">
    <property type="entry name" value="DSRM"/>
    <property type="match status" value="1"/>
</dbReference>
<comment type="function">
    <text evidence="8">Digests double-stranded RNA. Involved in the processing of primary rRNA transcript to yield the immediate precursors to the large and small rRNAs (23S and 16S). Processes some mRNAs, and tRNAs when they are encoded in the rRNA operon. Processes pre-crRNA and tracrRNA of type II CRISPR loci if present in the organism.</text>
</comment>
<sequence>MGLGGPLEPDRRGLLSEDLDGWLARVFGQAPRDRARFVRALTHGSQSAENYERLEFLGDRVLGLTIAEWLFERFSKEPEGQLSKRLNALVTGPVCADIARELGVPQHLRLGKQARDDGAAASDNILGDVMEALIGAAFLDFGPEAARAFVRRLWAGRIDGQGKAPQHPKSALQEWAAAHNRRPPEYTIVDRSGPHHAPRFTIKVSVGKLAEATGEGASKHAAETAAAKALLAELKK</sequence>
<keyword evidence="8" id="KW-0963">Cytoplasm</keyword>
<dbReference type="InterPro" id="IPR014720">
    <property type="entry name" value="dsRBD_dom"/>
</dbReference>
<evidence type="ECO:0000256" key="2">
    <source>
        <dbReference type="ARBA" id="ARBA00010183"/>
    </source>
</evidence>
<feature type="active site" evidence="8">
    <location>
        <position position="59"/>
    </location>
</feature>
<feature type="binding site" evidence="8">
    <location>
        <position position="55"/>
    </location>
    <ligand>
        <name>Mg(2+)</name>
        <dbReference type="ChEBI" id="CHEBI:18420"/>
    </ligand>
</feature>
<dbReference type="GO" id="GO:0004525">
    <property type="term" value="F:ribonuclease III activity"/>
    <property type="evidence" value="ECO:0007669"/>
    <property type="project" value="UniProtKB-EC"/>
</dbReference>
<evidence type="ECO:0000313" key="11">
    <source>
        <dbReference type="EMBL" id="MFD1786691.1"/>
    </source>
</evidence>
<keyword evidence="12" id="KW-1185">Reference proteome</keyword>
<keyword evidence="3 8" id="KW-0507">mRNA processing</keyword>
<dbReference type="Proteomes" id="UP001597283">
    <property type="component" value="Unassembled WGS sequence"/>
</dbReference>
<evidence type="ECO:0000256" key="4">
    <source>
        <dbReference type="ARBA" id="ARBA00022722"/>
    </source>
</evidence>
<dbReference type="SMART" id="SM00535">
    <property type="entry name" value="RIBOc"/>
    <property type="match status" value="1"/>
</dbReference>
<feature type="binding site" evidence="8">
    <location>
        <position position="131"/>
    </location>
    <ligand>
        <name>Mg(2+)</name>
        <dbReference type="ChEBI" id="CHEBI:18420"/>
    </ligand>
</feature>
<dbReference type="PANTHER" id="PTHR11207:SF0">
    <property type="entry name" value="RIBONUCLEASE 3"/>
    <property type="match status" value="1"/>
</dbReference>
<feature type="active site" evidence="8">
    <location>
        <position position="131"/>
    </location>
</feature>
<dbReference type="InterPro" id="IPR011907">
    <property type="entry name" value="RNase_III"/>
</dbReference>
<evidence type="ECO:0000256" key="5">
    <source>
        <dbReference type="ARBA" id="ARBA00022759"/>
    </source>
</evidence>
<feature type="binding site" evidence="8">
    <location>
        <position position="128"/>
    </location>
    <ligand>
        <name>Mg(2+)</name>
        <dbReference type="ChEBI" id="CHEBI:18420"/>
    </ligand>
</feature>
<reference evidence="12" key="1">
    <citation type="journal article" date="2019" name="Int. J. Syst. Evol. Microbiol.">
        <title>The Global Catalogue of Microorganisms (GCM) 10K type strain sequencing project: providing services to taxonomists for standard genome sequencing and annotation.</title>
        <authorList>
            <consortium name="The Broad Institute Genomics Platform"/>
            <consortium name="The Broad Institute Genome Sequencing Center for Infectious Disease"/>
            <person name="Wu L."/>
            <person name="Ma J."/>
        </authorList>
    </citation>
    <scope>NUCLEOTIDE SEQUENCE [LARGE SCALE GENOMIC DNA]</scope>
    <source>
        <strain evidence="12">Q85</strain>
    </source>
</reference>